<dbReference type="Gene3D" id="1.20.930.20">
    <property type="entry name" value="Adaptor protein Cbl, N-terminal domain"/>
    <property type="match status" value="1"/>
</dbReference>
<organism evidence="2 3">
    <name type="scientific">Plicaturopsis crispa FD-325 SS-3</name>
    <dbReference type="NCBI Taxonomy" id="944288"/>
    <lineage>
        <taxon>Eukaryota</taxon>
        <taxon>Fungi</taxon>
        <taxon>Dikarya</taxon>
        <taxon>Basidiomycota</taxon>
        <taxon>Agaricomycotina</taxon>
        <taxon>Agaricomycetes</taxon>
        <taxon>Agaricomycetidae</taxon>
        <taxon>Amylocorticiales</taxon>
        <taxon>Amylocorticiaceae</taxon>
        <taxon>Plicatura</taxon>
        <taxon>Plicaturopsis crispa</taxon>
    </lineage>
</organism>
<sequence length="751" mass="83936">MPLTFIRKKSLKPKDALHVAHTVTSIVHELTGMMSFPPASAAVSILLLIFETIQSLQANKEGCLRIARRAARILLDIKDHMNGRWASAPPRLVKNLRTFQDTLSEIYQFMRAEAESKWQSRLMRQTSINESLANFNAALDDASQSFQIATLIDIHYAIGSQPSSVETSDLKAKAVGSGVTDSSEVSTLVVRTMEKNASPVNDSQDLKLALQDTQTRTVRSISSEPQPCEELDYLLSGTLSSVSLDEDHGFRRYHSSEVRLRGRSRLKDDWWSGAVEGHVNGQKSLIKKYDGPREQAAKEWLRDVKVLSNIFHPNMPQMVGYSDEQTPTPFIVLANVDTKSPRAMILETLRSGTLASSAELLLRFYRDIHDATSYTQRQLGLSDSQMQDFVQDARFRIDGEKNLILGLPPPKEGQWHTYRNYNLTYSLVNACLNLLPNNGKTLESDNDEVTKDMRDKINHLLALVRGILPAESEPPALSERAQSLLEAADDGMCLTVAAMRASSLNAKAHAHTWSERSVPANKFAIGDLGYIPQGKGFESFVLLRNVVKDGLVVFDLTQEAYGTQWTWKNMPTSRQALEGYDLPGDVKGWAIGVTADTQIDSQIIHEASVVSPTDAWRFLLRKGQALAAEAQVLPHQLILVTRVGVNQNFYIRQFGTIPGQPPSFHRPHHAPQSSFGRPAFNHHPWQHPPPPAIFYLFTSLDPAHEPYYSDTPMCAPKGAPRPELKKGYISQIGWAHGFLNYVQLHEEDFMP</sequence>
<dbReference type="AlphaFoldDB" id="A0A0C9SQJ8"/>
<proteinExistence type="predicted"/>
<evidence type="ECO:0000313" key="2">
    <source>
        <dbReference type="EMBL" id="KII83852.1"/>
    </source>
</evidence>
<dbReference type="EMBL" id="KN832574">
    <property type="protein sequence ID" value="KII83852.1"/>
    <property type="molecule type" value="Genomic_DNA"/>
</dbReference>
<evidence type="ECO:0000259" key="1">
    <source>
        <dbReference type="Pfam" id="PF22215"/>
    </source>
</evidence>
<dbReference type="CDD" id="cd21037">
    <property type="entry name" value="MLKL_NTD"/>
    <property type="match status" value="1"/>
</dbReference>
<keyword evidence="3" id="KW-1185">Reference proteome</keyword>
<accession>A0A0C9SQJ8</accession>
<dbReference type="InterPro" id="IPR036537">
    <property type="entry name" value="Adaptor_Cbl_N_dom_sf"/>
</dbReference>
<dbReference type="InterPro" id="IPR059179">
    <property type="entry name" value="MLKL-like_MCAfunc"/>
</dbReference>
<dbReference type="Proteomes" id="UP000053263">
    <property type="component" value="Unassembled WGS sequence"/>
</dbReference>
<feature type="domain" description="Mixed lineage kinase" evidence="1">
    <location>
        <begin position="44"/>
        <end position="151"/>
    </location>
</feature>
<dbReference type="InterPro" id="IPR054000">
    <property type="entry name" value="MLKL_N"/>
</dbReference>
<reference evidence="2 3" key="1">
    <citation type="submission" date="2014-06" db="EMBL/GenBank/DDBJ databases">
        <title>Evolutionary Origins and Diversification of the Mycorrhizal Mutualists.</title>
        <authorList>
            <consortium name="DOE Joint Genome Institute"/>
            <consortium name="Mycorrhizal Genomics Consortium"/>
            <person name="Kohler A."/>
            <person name="Kuo A."/>
            <person name="Nagy L.G."/>
            <person name="Floudas D."/>
            <person name="Copeland A."/>
            <person name="Barry K.W."/>
            <person name="Cichocki N."/>
            <person name="Veneault-Fourrey C."/>
            <person name="LaButti K."/>
            <person name="Lindquist E.A."/>
            <person name="Lipzen A."/>
            <person name="Lundell T."/>
            <person name="Morin E."/>
            <person name="Murat C."/>
            <person name="Riley R."/>
            <person name="Ohm R."/>
            <person name="Sun H."/>
            <person name="Tunlid A."/>
            <person name="Henrissat B."/>
            <person name="Grigoriev I.V."/>
            <person name="Hibbett D.S."/>
            <person name="Martin F."/>
        </authorList>
    </citation>
    <scope>NUCLEOTIDE SEQUENCE [LARGE SCALE GENOMIC DNA]</scope>
    <source>
        <strain evidence="2 3">FD-325 SS-3</strain>
    </source>
</reference>
<dbReference type="GO" id="GO:0007166">
    <property type="term" value="P:cell surface receptor signaling pathway"/>
    <property type="evidence" value="ECO:0007669"/>
    <property type="project" value="InterPro"/>
</dbReference>
<dbReference type="OrthoDB" id="3268478at2759"/>
<gene>
    <name evidence="2" type="ORF">PLICRDRAFT_444120</name>
</gene>
<name>A0A0C9SQJ8_PLICR</name>
<dbReference type="Pfam" id="PF22215">
    <property type="entry name" value="MLKL_N"/>
    <property type="match status" value="1"/>
</dbReference>
<protein>
    <recommendedName>
        <fullName evidence="1">Mixed lineage kinase domain-containing protein</fullName>
    </recommendedName>
</protein>
<evidence type="ECO:0000313" key="3">
    <source>
        <dbReference type="Proteomes" id="UP000053263"/>
    </source>
</evidence>
<dbReference type="HOGENOM" id="CLU_370495_0_0_1"/>